<dbReference type="Pfam" id="PF00395">
    <property type="entry name" value="SLH"/>
    <property type="match status" value="3"/>
</dbReference>
<accession>A0A398DK83</accession>
<dbReference type="Gene3D" id="2.60.40.4270">
    <property type="entry name" value="Listeria-Bacteroides repeat domain"/>
    <property type="match status" value="4"/>
</dbReference>
<dbReference type="AlphaFoldDB" id="A0A398DK83"/>
<evidence type="ECO:0000313" key="3">
    <source>
        <dbReference type="EMBL" id="RIE14813.1"/>
    </source>
</evidence>
<dbReference type="RefSeq" id="WP_119089722.1">
    <property type="nucleotide sequence ID" value="NZ_QXIW01000006.1"/>
</dbReference>
<dbReference type="InterPro" id="IPR013378">
    <property type="entry name" value="InlB-like_B-rpt"/>
</dbReference>
<dbReference type="InterPro" id="IPR011460">
    <property type="entry name" value="Lcl_C"/>
</dbReference>
<sequence>FSLIPANTFAVAASDISGHWAQVKIQSWIDKGLIKGYPDGTFKPDQNVTRAEFMTLANRAFGYTTVVPITYTDVKAGSWYAPEVAKAKAAGYISGYPDGTMRPENPITREEVATIVARIKNLTSDANAADKYSDASKIGSWSKGQVGAVTSAKIMQGYPDGSFKPQGLMTRAEVVVASDNALYYTTPVANIAVSAITVTPTTMALTAGGATGAITATVGPSKATNKIVTWSSSNAAVATVAGGVVTPVAAGAAVITATTAQGSFTATCTVTVTAPAPAPATYTVTFDSQGGTPTPAAITGIASGATVTLPTAPTKTGYTFASWNTVAVGGGTTFDASTHVTANVTVYAQWTIDTFTLAYTAGANGTITGTSPQTVNYGTDGAQVTATPSTGYHFVKWSDDVATAARTDIHVTANISVTATFAIDTFTLAYTAGANGTISGTSPQIVDYGADGTEVTATPNTGYHFVKWSDDSTANPRTDTNVTGDITVSASFAANSGTITVAAGTGGSITSATSFDQAYGVAGTTITASPSAGYHFDTWTATTNPSYVTIATATDVSTTVTATSSMPATGGAATITATFAANSITVTIASAGNGTVTPTSPVTQVYGAGGTAITATPSAGYHFAGWSGTVNDTYVAIANTALASTTFTATTSAVDGGAATITATFAANTFAVTFDGQGGTPSPASIQVTYGSTYGTLATVTRTGYTFAGWWTLASGGTQVTSASAVSITAAQTLYAQWTADNETLTFNSNSGSPVAAITQAFGTTVSAPTAPTRSGCTFVAWYNESGFETVHTFSTMGLSTIVYAQWAATVTFDKNGGDNDASPTTSTGILLYSGRATLPTTNPTWAGHTFDSWNTQADGLGTAFTAATQVIATITVYAKWLSSDATLSSGSLGGVGFLGTSAGGTDIAPSSGLTVTVPAGMEALALTPGNTKSAISFTTSTGATPVDGGYNVLYVAGAQSIDLTAFGGSSADIWVRVTAEDRTTKLYYQIIVTVSAPLKIGDPYGGGKVAYILQSGETIKDASGNVLYSYDANVQHGLIAALTDQSTGIIWAIPACQSTGVTGTLDSIGYGSANTDKIIAQNVGGGTTYAAGLARACTDGGFNDWYLPSSSDLAQLYSNRSLIGNFNNALYYWSSYQSGATAAWTTYFATGSGATELKSSTQAVRAVRNF</sequence>
<dbReference type="PROSITE" id="PS51272">
    <property type="entry name" value="SLH"/>
    <property type="match status" value="3"/>
</dbReference>
<dbReference type="InterPro" id="IPR001119">
    <property type="entry name" value="SLH_dom"/>
</dbReference>
<evidence type="ECO:0000259" key="2">
    <source>
        <dbReference type="PROSITE" id="PS51272"/>
    </source>
</evidence>
<comment type="caution">
    <text evidence="3">The sequence shown here is derived from an EMBL/GenBank/DDBJ whole genome shotgun (WGS) entry which is preliminary data.</text>
</comment>
<feature type="domain" description="SLH" evidence="2">
    <location>
        <begin position="8"/>
        <end position="66"/>
    </location>
</feature>
<dbReference type="SUPFAM" id="SSF49373">
    <property type="entry name" value="Invasin/intimin cell-adhesion fragments"/>
    <property type="match status" value="1"/>
</dbReference>
<dbReference type="SMART" id="SM00635">
    <property type="entry name" value="BID_2"/>
    <property type="match status" value="1"/>
</dbReference>
<name>A0A398DK83_9BACT</name>
<dbReference type="EMBL" id="QXIW01000006">
    <property type="protein sequence ID" value="RIE14813.1"/>
    <property type="molecule type" value="Genomic_DNA"/>
</dbReference>
<evidence type="ECO:0000256" key="1">
    <source>
        <dbReference type="ARBA" id="ARBA00004196"/>
    </source>
</evidence>
<feature type="domain" description="SLH" evidence="2">
    <location>
        <begin position="131"/>
        <end position="192"/>
    </location>
</feature>
<dbReference type="Pfam" id="PF09479">
    <property type="entry name" value="Flg_new"/>
    <property type="match status" value="4"/>
</dbReference>
<dbReference type="PANTHER" id="PTHR43308:SF5">
    <property type="entry name" value="S-LAYER PROTEIN _ PEPTIDOGLYCAN ENDO-BETA-N-ACETYLGLUCOSAMINIDASE"/>
    <property type="match status" value="1"/>
</dbReference>
<gene>
    <name evidence="3" type="ORF">SMC3_01010</name>
</gene>
<dbReference type="InterPro" id="IPR042229">
    <property type="entry name" value="Listeria/Bacterioides_rpt_sf"/>
</dbReference>
<dbReference type="InterPro" id="IPR044060">
    <property type="entry name" value="Bacterial_rp_domain"/>
</dbReference>
<dbReference type="Gene3D" id="2.60.40.1080">
    <property type="match status" value="1"/>
</dbReference>
<reference evidence="3 4" key="1">
    <citation type="submission" date="2018-09" db="EMBL/GenBank/DDBJ databases">
        <title>Discovery and Ecogenomic Context for Candidatus Cryosericales, a Global Caldiserica Order Active in Thawing Permafrost.</title>
        <authorList>
            <person name="Martinez M.A."/>
            <person name="Woodcroft B.J."/>
            <person name="Ignacio Espinoza J.C."/>
            <person name="Zayed A."/>
            <person name="Singleton C.M."/>
            <person name="Boyd J."/>
            <person name="Li Y.-F."/>
            <person name="Purvine S."/>
            <person name="Maughan H."/>
            <person name="Hodgkins S.B."/>
            <person name="Anderson D."/>
            <person name="Sederholm M."/>
            <person name="Temperton B."/>
            <person name="Saleska S.R."/>
            <person name="Tyson G.W."/>
            <person name="Rich V.I."/>
        </authorList>
    </citation>
    <scope>NUCLEOTIDE SEQUENCE [LARGE SCALE GENOMIC DNA]</scope>
    <source>
        <strain evidence="3 4">SMC3</strain>
    </source>
</reference>
<feature type="non-terminal residue" evidence="3">
    <location>
        <position position="1"/>
    </location>
</feature>
<dbReference type="Proteomes" id="UP000266042">
    <property type="component" value="Unassembled WGS sequence"/>
</dbReference>
<dbReference type="PANTHER" id="PTHR43308">
    <property type="entry name" value="OUTER MEMBRANE PROTEIN ALPHA-RELATED"/>
    <property type="match status" value="1"/>
</dbReference>
<protein>
    <submittedName>
        <fullName evidence="3">DUF1566 domain-containing protein</fullName>
    </submittedName>
</protein>
<dbReference type="GO" id="GO:0030313">
    <property type="term" value="C:cell envelope"/>
    <property type="evidence" value="ECO:0007669"/>
    <property type="project" value="UniProtKB-SubCell"/>
</dbReference>
<proteinExistence type="predicted"/>
<organism evidence="3 4">
    <name type="scientific">Candidatus Cryosericum hinesii</name>
    <dbReference type="NCBI Taxonomy" id="2290915"/>
    <lineage>
        <taxon>Bacteria</taxon>
        <taxon>Pseudomonadati</taxon>
        <taxon>Caldisericota/Cryosericota group</taxon>
        <taxon>Candidatus Cryosericota</taxon>
        <taxon>Candidatus Cryosericia</taxon>
        <taxon>Candidatus Cryosericales</taxon>
        <taxon>Candidatus Cryosericaceae</taxon>
        <taxon>Candidatus Cryosericum</taxon>
    </lineage>
</organism>
<dbReference type="InterPro" id="IPR008964">
    <property type="entry name" value="Invasin/intimin_cell_adhesion"/>
</dbReference>
<dbReference type="Pfam" id="PF02368">
    <property type="entry name" value="Big_2"/>
    <property type="match status" value="1"/>
</dbReference>
<comment type="subcellular location">
    <subcellularLocation>
        <location evidence="1">Cell envelope</location>
    </subcellularLocation>
</comment>
<dbReference type="InterPro" id="IPR051465">
    <property type="entry name" value="Cell_Envelope_Struct_Comp"/>
</dbReference>
<dbReference type="Pfam" id="PF18998">
    <property type="entry name" value="Flg_new_2"/>
    <property type="match status" value="4"/>
</dbReference>
<feature type="domain" description="SLH" evidence="2">
    <location>
        <begin position="67"/>
        <end position="130"/>
    </location>
</feature>
<evidence type="ECO:0000313" key="4">
    <source>
        <dbReference type="Proteomes" id="UP000266042"/>
    </source>
</evidence>
<dbReference type="NCBIfam" id="TIGR02543">
    <property type="entry name" value="List_Bact_rpt"/>
    <property type="match status" value="2"/>
</dbReference>
<dbReference type="Pfam" id="PF07603">
    <property type="entry name" value="Lcl_C"/>
    <property type="match status" value="1"/>
</dbReference>
<dbReference type="InterPro" id="IPR003343">
    <property type="entry name" value="Big_2"/>
</dbReference>